<dbReference type="AlphaFoldDB" id="A0A427B7D1"/>
<feature type="signal peptide" evidence="1">
    <location>
        <begin position="1"/>
        <end position="22"/>
    </location>
</feature>
<accession>A0A427B7D1</accession>
<sequence length="150" mass="16869">MFRRLHVCPLLLSCLPPPFHFAAGIRAETGIDGSSAWICGREGETPTEQPRLRGLLSTARRRGRQWIGIADKYLEKIACFTSQRPPPVAMEAWCWGHPLFGSNRQWKRAWSWHGSKGGFPRDGRNLFYCGYAGSLALFCSFNGVGLREIS</sequence>
<dbReference type="EMBL" id="AMZH03000318">
    <property type="protein sequence ID" value="RRT84374.1"/>
    <property type="molecule type" value="Genomic_DNA"/>
</dbReference>
<evidence type="ECO:0000313" key="2">
    <source>
        <dbReference type="EMBL" id="RRT84374.1"/>
    </source>
</evidence>
<proteinExistence type="predicted"/>
<protein>
    <recommendedName>
        <fullName evidence="4">Secreted protein</fullName>
    </recommendedName>
</protein>
<organism evidence="2 3">
    <name type="scientific">Ensete ventricosum</name>
    <name type="common">Abyssinian banana</name>
    <name type="synonym">Musa ensete</name>
    <dbReference type="NCBI Taxonomy" id="4639"/>
    <lineage>
        <taxon>Eukaryota</taxon>
        <taxon>Viridiplantae</taxon>
        <taxon>Streptophyta</taxon>
        <taxon>Embryophyta</taxon>
        <taxon>Tracheophyta</taxon>
        <taxon>Spermatophyta</taxon>
        <taxon>Magnoliopsida</taxon>
        <taxon>Liliopsida</taxon>
        <taxon>Zingiberales</taxon>
        <taxon>Musaceae</taxon>
        <taxon>Ensete</taxon>
    </lineage>
</organism>
<comment type="caution">
    <text evidence="2">The sequence shown here is derived from an EMBL/GenBank/DDBJ whole genome shotgun (WGS) entry which is preliminary data.</text>
</comment>
<gene>
    <name evidence="2" type="ORF">B296_00003731</name>
</gene>
<evidence type="ECO:0000256" key="1">
    <source>
        <dbReference type="SAM" id="SignalP"/>
    </source>
</evidence>
<evidence type="ECO:0008006" key="4">
    <source>
        <dbReference type="Google" id="ProtNLM"/>
    </source>
</evidence>
<feature type="chain" id="PRO_5019323154" description="Secreted protein" evidence="1">
    <location>
        <begin position="23"/>
        <end position="150"/>
    </location>
</feature>
<keyword evidence="1" id="KW-0732">Signal</keyword>
<dbReference type="Proteomes" id="UP000287651">
    <property type="component" value="Unassembled WGS sequence"/>
</dbReference>
<evidence type="ECO:0000313" key="3">
    <source>
        <dbReference type="Proteomes" id="UP000287651"/>
    </source>
</evidence>
<reference evidence="2 3" key="1">
    <citation type="journal article" date="2014" name="Agronomy (Basel)">
        <title>A Draft Genome Sequence for Ensete ventricosum, the Drought-Tolerant Tree Against Hunger.</title>
        <authorList>
            <person name="Harrison J."/>
            <person name="Moore K.A."/>
            <person name="Paszkiewicz K."/>
            <person name="Jones T."/>
            <person name="Grant M."/>
            <person name="Ambacheew D."/>
            <person name="Muzemil S."/>
            <person name="Studholme D.J."/>
        </authorList>
    </citation>
    <scope>NUCLEOTIDE SEQUENCE [LARGE SCALE GENOMIC DNA]</scope>
</reference>
<name>A0A427B7D1_ENSVE</name>